<organism evidence="1 2">
    <name type="scientific">Cetraspora pellucida</name>
    <dbReference type="NCBI Taxonomy" id="1433469"/>
    <lineage>
        <taxon>Eukaryota</taxon>
        <taxon>Fungi</taxon>
        <taxon>Fungi incertae sedis</taxon>
        <taxon>Mucoromycota</taxon>
        <taxon>Glomeromycotina</taxon>
        <taxon>Glomeromycetes</taxon>
        <taxon>Diversisporales</taxon>
        <taxon>Gigasporaceae</taxon>
        <taxon>Cetraspora</taxon>
    </lineage>
</organism>
<accession>A0A9N8YYX7</accession>
<proteinExistence type="predicted"/>
<dbReference type="EMBL" id="CAJVQA010000254">
    <property type="protein sequence ID" value="CAG8464941.1"/>
    <property type="molecule type" value="Genomic_DNA"/>
</dbReference>
<protein>
    <submittedName>
        <fullName evidence="1">16774_t:CDS:1</fullName>
    </submittedName>
</protein>
<reference evidence="1" key="1">
    <citation type="submission" date="2021-06" db="EMBL/GenBank/DDBJ databases">
        <authorList>
            <person name="Kallberg Y."/>
            <person name="Tangrot J."/>
            <person name="Rosling A."/>
        </authorList>
    </citation>
    <scope>NUCLEOTIDE SEQUENCE</scope>
    <source>
        <strain evidence="1">FL966</strain>
    </source>
</reference>
<comment type="caution">
    <text evidence="1">The sequence shown here is derived from an EMBL/GenBank/DDBJ whole genome shotgun (WGS) entry which is preliminary data.</text>
</comment>
<dbReference type="Proteomes" id="UP000789759">
    <property type="component" value="Unassembled WGS sequence"/>
</dbReference>
<evidence type="ECO:0000313" key="1">
    <source>
        <dbReference type="EMBL" id="CAG8464941.1"/>
    </source>
</evidence>
<dbReference type="AlphaFoldDB" id="A0A9N8YYX7"/>
<dbReference type="OrthoDB" id="2436897at2759"/>
<gene>
    <name evidence="1" type="ORF">CPELLU_LOCUS798</name>
</gene>
<sequence length="143" mass="16756">MLKWFYSNKQTQLCLSWVEDMTKICTYYLSNSDKEFQFYNKDLSNKELYKSINMFMITYDLLEVLNKNTDGVNNLDDNNNSEILESSTLNIMDFVNLTLPEFSATEDTMFSSESVTTNQDRDIDNMNYDSIELACQMTLQVDD</sequence>
<evidence type="ECO:0000313" key="2">
    <source>
        <dbReference type="Proteomes" id="UP000789759"/>
    </source>
</evidence>
<name>A0A9N8YYX7_9GLOM</name>
<keyword evidence="2" id="KW-1185">Reference proteome</keyword>